<feature type="region of interest" description="Disordered" evidence="1">
    <location>
        <begin position="63"/>
        <end position="103"/>
    </location>
</feature>
<name>A0AAD5R4Q1_PARTN</name>
<evidence type="ECO:0000313" key="3">
    <source>
        <dbReference type="Proteomes" id="UP001196413"/>
    </source>
</evidence>
<keyword evidence="3" id="KW-1185">Reference proteome</keyword>
<reference evidence="2" key="1">
    <citation type="submission" date="2021-06" db="EMBL/GenBank/DDBJ databases">
        <title>Parelaphostrongylus tenuis whole genome reference sequence.</title>
        <authorList>
            <person name="Garwood T.J."/>
            <person name="Larsen P.A."/>
            <person name="Fountain-Jones N.M."/>
            <person name="Garbe J.R."/>
            <person name="Macchietto M.G."/>
            <person name="Kania S.A."/>
            <person name="Gerhold R.W."/>
            <person name="Richards J.E."/>
            <person name="Wolf T.M."/>
        </authorList>
    </citation>
    <scope>NUCLEOTIDE SEQUENCE</scope>
    <source>
        <strain evidence="2">MNPRO001-30</strain>
        <tissue evidence="2">Meninges</tissue>
    </source>
</reference>
<proteinExistence type="predicted"/>
<feature type="compositionally biased region" description="Basic and acidic residues" evidence="1">
    <location>
        <begin position="92"/>
        <end position="103"/>
    </location>
</feature>
<gene>
    <name evidence="2" type="ORF">KIN20_031010</name>
</gene>
<feature type="compositionally biased region" description="Low complexity" evidence="1">
    <location>
        <begin position="134"/>
        <end position="150"/>
    </location>
</feature>
<evidence type="ECO:0000313" key="2">
    <source>
        <dbReference type="EMBL" id="KAJ1369526.1"/>
    </source>
</evidence>
<feature type="region of interest" description="Disordered" evidence="1">
    <location>
        <begin position="134"/>
        <end position="164"/>
    </location>
</feature>
<organism evidence="2 3">
    <name type="scientific">Parelaphostrongylus tenuis</name>
    <name type="common">Meningeal worm</name>
    <dbReference type="NCBI Taxonomy" id="148309"/>
    <lineage>
        <taxon>Eukaryota</taxon>
        <taxon>Metazoa</taxon>
        <taxon>Ecdysozoa</taxon>
        <taxon>Nematoda</taxon>
        <taxon>Chromadorea</taxon>
        <taxon>Rhabditida</taxon>
        <taxon>Rhabditina</taxon>
        <taxon>Rhabditomorpha</taxon>
        <taxon>Strongyloidea</taxon>
        <taxon>Metastrongylidae</taxon>
        <taxon>Parelaphostrongylus</taxon>
    </lineage>
</organism>
<feature type="compositionally biased region" description="Basic and acidic residues" evidence="1">
    <location>
        <begin position="63"/>
        <end position="79"/>
    </location>
</feature>
<protein>
    <submittedName>
        <fullName evidence="2">Uncharacterized protein</fullName>
    </submittedName>
</protein>
<dbReference type="AlphaFoldDB" id="A0AAD5R4Q1"/>
<dbReference type="EMBL" id="JAHQIW010006592">
    <property type="protein sequence ID" value="KAJ1369526.1"/>
    <property type="molecule type" value="Genomic_DNA"/>
</dbReference>
<accession>A0AAD5R4Q1</accession>
<dbReference type="Proteomes" id="UP001196413">
    <property type="component" value="Unassembled WGS sequence"/>
</dbReference>
<comment type="caution">
    <text evidence="2">The sequence shown here is derived from an EMBL/GenBank/DDBJ whole genome shotgun (WGS) entry which is preliminary data.</text>
</comment>
<sequence>MAETFCSEDRISAILDRLRRAQAIGELAVNTPTGIYPIKDINKDNIRRIFDFKSLDKKHPDADLTKENEAAGKGADFKRSSVSSSSKTLQNTKKEQLRKSTKEAGEIATAVASGFDATTDVNKISDGIKSHNVSISTTESTSISNSSSERSISKESEMKLPPSVASNVTIIGNELEETTNNATDQAFTTSLPTSNDIHIVY</sequence>
<evidence type="ECO:0000256" key="1">
    <source>
        <dbReference type="SAM" id="MobiDB-lite"/>
    </source>
</evidence>